<name>A0A139HUC0_9PEZI</name>
<evidence type="ECO:0000313" key="2">
    <source>
        <dbReference type="Proteomes" id="UP000070133"/>
    </source>
</evidence>
<dbReference type="AlphaFoldDB" id="A0A139HUC0"/>
<sequence>MAKRQHTWTTSPGRRQRSDVVTRCLGQEIVERATPSGFKYDSIVPPDLLLIGETGICIGYLPQLFLVGRCVKASRSLREVLKREEMDAF</sequence>
<dbReference type="Proteomes" id="UP000070133">
    <property type="component" value="Unassembled WGS sequence"/>
</dbReference>
<dbReference type="EMBL" id="LFZN01000008">
    <property type="protein sequence ID" value="KXT06074.1"/>
    <property type="molecule type" value="Genomic_DNA"/>
</dbReference>
<proteinExistence type="predicted"/>
<protein>
    <submittedName>
        <fullName evidence="1">Uncharacterized protein</fullName>
    </submittedName>
</protein>
<reference evidence="1 2" key="1">
    <citation type="submission" date="2015-07" db="EMBL/GenBank/DDBJ databases">
        <title>Comparative genomics of the Sigatoka disease complex on banana suggests a link between parallel evolutionary changes in Pseudocercospora fijiensis and Pseudocercospora eumusae and increased virulence on the banana host.</title>
        <authorList>
            <person name="Chang T.-C."/>
            <person name="Salvucci A."/>
            <person name="Crous P.W."/>
            <person name="Stergiopoulos I."/>
        </authorList>
    </citation>
    <scope>NUCLEOTIDE SEQUENCE [LARGE SCALE GENOMIC DNA]</scope>
    <source>
        <strain evidence="1 2">CBS 114824</strain>
    </source>
</reference>
<gene>
    <name evidence="1" type="ORF">AC578_1360</name>
</gene>
<organism evidence="1 2">
    <name type="scientific">Pseudocercospora eumusae</name>
    <dbReference type="NCBI Taxonomy" id="321146"/>
    <lineage>
        <taxon>Eukaryota</taxon>
        <taxon>Fungi</taxon>
        <taxon>Dikarya</taxon>
        <taxon>Ascomycota</taxon>
        <taxon>Pezizomycotina</taxon>
        <taxon>Dothideomycetes</taxon>
        <taxon>Dothideomycetidae</taxon>
        <taxon>Mycosphaerellales</taxon>
        <taxon>Mycosphaerellaceae</taxon>
        <taxon>Pseudocercospora</taxon>
    </lineage>
</organism>
<comment type="caution">
    <text evidence="1">The sequence shown here is derived from an EMBL/GenBank/DDBJ whole genome shotgun (WGS) entry which is preliminary data.</text>
</comment>
<keyword evidence="2" id="KW-1185">Reference proteome</keyword>
<accession>A0A139HUC0</accession>
<evidence type="ECO:0000313" key="1">
    <source>
        <dbReference type="EMBL" id="KXT06074.1"/>
    </source>
</evidence>